<dbReference type="PANTHER" id="PTHR46825">
    <property type="entry name" value="D-ALANYL-D-ALANINE-CARBOXYPEPTIDASE/ENDOPEPTIDASE AMPH"/>
    <property type="match status" value="1"/>
</dbReference>
<organism evidence="2 3">
    <name type="scientific">Alkalimonas amylolytica</name>
    <dbReference type="NCBI Taxonomy" id="152573"/>
    <lineage>
        <taxon>Bacteria</taxon>
        <taxon>Pseudomonadati</taxon>
        <taxon>Pseudomonadota</taxon>
        <taxon>Gammaproteobacteria</taxon>
        <taxon>Alkalimonas</taxon>
    </lineage>
</organism>
<dbReference type="EMBL" id="FNRM01000007">
    <property type="protein sequence ID" value="SEA85530.1"/>
    <property type="molecule type" value="Genomic_DNA"/>
</dbReference>
<dbReference type="STRING" id="152573.SAMN04488051_107101"/>
<keyword evidence="3" id="KW-1185">Reference proteome</keyword>
<dbReference type="InterPro" id="IPR001466">
    <property type="entry name" value="Beta-lactam-related"/>
</dbReference>
<gene>
    <name evidence="2" type="ORF">SAMN04488051_107101</name>
</gene>
<dbReference type="RefSeq" id="WP_091343959.1">
    <property type="nucleotide sequence ID" value="NZ_FNRM01000007.1"/>
</dbReference>
<dbReference type="PROSITE" id="PS51257">
    <property type="entry name" value="PROKAR_LIPOPROTEIN"/>
    <property type="match status" value="1"/>
</dbReference>
<dbReference type="InterPro" id="IPR012338">
    <property type="entry name" value="Beta-lactam/transpept-like"/>
</dbReference>
<dbReference type="AlphaFoldDB" id="A0A1H4ELW1"/>
<dbReference type="Proteomes" id="UP000198773">
    <property type="component" value="Unassembled WGS sequence"/>
</dbReference>
<evidence type="ECO:0000313" key="3">
    <source>
        <dbReference type="Proteomes" id="UP000198773"/>
    </source>
</evidence>
<sequence length="348" mass="38351">MRFFTLTVALLLTACSSVSPTKQVARQLHQVPEHTELSILWLSDSTSQRIGLRYQQGQWQRQHNQHALFGTGSMTKLFTAHWFALRFVDGSLEPEQPLGSLLPELCPALAQLELGALLTHSAGLPFLPDDIGDMPLIDSNPFADYDALRLQQHCPADSAIQQRQSRYRYSNLGYAYLALAMQAMTGLDYEALLQAAILQPMGLQDSSTEQPTERVAGQNPDGSITPDWDFAAFTGSGGLYSSSHELGIWLAQQLTTDHPAIRNMQHAHHPTAGLGWQKRRAGSRRWLEQTGATGGYTAAMLLDPDQQQAILILSNLSGLHPSAAAIAELAEYWLLQHPFMPDVDAAKD</sequence>
<proteinExistence type="predicted"/>
<dbReference type="OrthoDB" id="119951at2"/>
<dbReference type="Pfam" id="PF00144">
    <property type="entry name" value="Beta-lactamase"/>
    <property type="match status" value="1"/>
</dbReference>
<dbReference type="Gene3D" id="3.40.710.10">
    <property type="entry name" value="DD-peptidase/beta-lactamase superfamily"/>
    <property type="match status" value="1"/>
</dbReference>
<dbReference type="PANTHER" id="PTHR46825:SF9">
    <property type="entry name" value="BETA-LACTAMASE-RELATED DOMAIN-CONTAINING PROTEIN"/>
    <property type="match status" value="1"/>
</dbReference>
<accession>A0A1H4ELW1</accession>
<evidence type="ECO:0000259" key="1">
    <source>
        <dbReference type="Pfam" id="PF00144"/>
    </source>
</evidence>
<feature type="domain" description="Beta-lactamase-related" evidence="1">
    <location>
        <begin position="54"/>
        <end position="328"/>
    </location>
</feature>
<dbReference type="SUPFAM" id="SSF56601">
    <property type="entry name" value="beta-lactamase/transpeptidase-like"/>
    <property type="match status" value="1"/>
</dbReference>
<reference evidence="2 3" key="1">
    <citation type="submission" date="2016-10" db="EMBL/GenBank/DDBJ databases">
        <authorList>
            <person name="de Groot N.N."/>
        </authorList>
    </citation>
    <scope>NUCLEOTIDE SEQUENCE [LARGE SCALE GENOMIC DNA]</scope>
    <source>
        <strain evidence="2 3">CGMCC 1.3430</strain>
    </source>
</reference>
<dbReference type="InterPro" id="IPR050491">
    <property type="entry name" value="AmpC-like"/>
</dbReference>
<protein>
    <submittedName>
        <fullName evidence="2">CubicO group peptidase, beta-lactamase class C family</fullName>
    </submittedName>
</protein>
<name>A0A1H4ELW1_ALKAM</name>
<evidence type="ECO:0000313" key="2">
    <source>
        <dbReference type="EMBL" id="SEA85530.1"/>
    </source>
</evidence>